<dbReference type="InterPro" id="IPR039536">
    <property type="entry name" value="TetR_C_Proteobacteria"/>
</dbReference>
<protein>
    <submittedName>
        <fullName evidence="4">TetR/AcrR family transcriptional regulator</fullName>
    </submittedName>
</protein>
<evidence type="ECO:0000256" key="1">
    <source>
        <dbReference type="ARBA" id="ARBA00023125"/>
    </source>
</evidence>
<dbReference type="PRINTS" id="PR00455">
    <property type="entry name" value="HTHTETR"/>
</dbReference>
<gene>
    <name evidence="4" type="ORF">ACFH04_11380</name>
</gene>
<dbReference type="InterPro" id="IPR036271">
    <property type="entry name" value="Tet_transcr_reg_TetR-rel_C_sf"/>
</dbReference>
<feature type="domain" description="HTH tetR-type" evidence="3">
    <location>
        <begin position="18"/>
        <end position="77"/>
    </location>
</feature>
<sequence>MRASERAPKRIPSGDRAAAKRKAIVRAATEAFLRDGYGVGMDTIAAEAGVAKVTVYNHFGSKEALFTAIVGDVLDAALAESTRLIEERLGSSTDVRADLVAICEAWVAGHATPEVLALHNAVMGSMPQLPELGRTWQEQGPERFHLIVRAALTSLVERGELAIDDIELAAIQLSGLVLMPHIAYGSAGAAPDTDLTQRLITGGVDMFLARYRPAADGAERDQAVAS</sequence>
<comment type="caution">
    <text evidence="4">The sequence shown here is derived from an EMBL/GenBank/DDBJ whole genome shotgun (WGS) entry which is preliminary data.</text>
</comment>
<dbReference type="SUPFAM" id="SSF46689">
    <property type="entry name" value="Homeodomain-like"/>
    <property type="match status" value="1"/>
</dbReference>
<name>A0ABV6TFU4_9ACTN</name>
<accession>A0ABV6TFU4</accession>
<dbReference type="Gene3D" id="1.10.357.10">
    <property type="entry name" value="Tetracycline Repressor, domain 2"/>
    <property type="match status" value="1"/>
</dbReference>
<feature type="DNA-binding region" description="H-T-H motif" evidence="2">
    <location>
        <begin position="40"/>
        <end position="59"/>
    </location>
</feature>
<dbReference type="PANTHER" id="PTHR30055:SF146">
    <property type="entry name" value="HTH-TYPE TRANSCRIPTIONAL DUAL REGULATOR CECR"/>
    <property type="match status" value="1"/>
</dbReference>
<dbReference type="InterPro" id="IPR050109">
    <property type="entry name" value="HTH-type_TetR-like_transc_reg"/>
</dbReference>
<dbReference type="EMBL" id="JBHMQV010000009">
    <property type="protein sequence ID" value="MFC0844298.1"/>
    <property type="molecule type" value="Genomic_DNA"/>
</dbReference>
<evidence type="ECO:0000256" key="2">
    <source>
        <dbReference type="PROSITE-ProRule" id="PRU00335"/>
    </source>
</evidence>
<dbReference type="RefSeq" id="WP_394318450.1">
    <property type="nucleotide sequence ID" value="NZ_JBHMQV010000009.1"/>
</dbReference>
<dbReference type="InterPro" id="IPR009057">
    <property type="entry name" value="Homeodomain-like_sf"/>
</dbReference>
<dbReference type="Pfam" id="PF00440">
    <property type="entry name" value="TetR_N"/>
    <property type="match status" value="1"/>
</dbReference>
<keyword evidence="5" id="KW-1185">Reference proteome</keyword>
<dbReference type="SUPFAM" id="SSF48498">
    <property type="entry name" value="Tetracyclin repressor-like, C-terminal domain"/>
    <property type="match status" value="1"/>
</dbReference>
<evidence type="ECO:0000259" key="3">
    <source>
        <dbReference type="PROSITE" id="PS50977"/>
    </source>
</evidence>
<organism evidence="4 5">
    <name type="scientific">Streptomyces noboritoensis</name>
    <dbReference type="NCBI Taxonomy" id="67337"/>
    <lineage>
        <taxon>Bacteria</taxon>
        <taxon>Bacillati</taxon>
        <taxon>Actinomycetota</taxon>
        <taxon>Actinomycetes</taxon>
        <taxon>Kitasatosporales</taxon>
        <taxon>Streptomycetaceae</taxon>
        <taxon>Streptomyces</taxon>
    </lineage>
</organism>
<dbReference type="PROSITE" id="PS50977">
    <property type="entry name" value="HTH_TETR_2"/>
    <property type="match status" value="1"/>
</dbReference>
<evidence type="ECO:0000313" key="5">
    <source>
        <dbReference type="Proteomes" id="UP001589887"/>
    </source>
</evidence>
<dbReference type="InterPro" id="IPR001647">
    <property type="entry name" value="HTH_TetR"/>
</dbReference>
<keyword evidence="1 2" id="KW-0238">DNA-binding</keyword>
<dbReference type="PANTHER" id="PTHR30055">
    <property type="entry name" value="HTH-TYPE TRANSCRIPTIONAL REGULATOR RUTR"/>
    <property type="match status" value="1"/>
</dbReference>
<dbReference type="Pfam" id="PF14246">
    <property type="entry name" value="TetR_C_7"/>
    <property type="match status" value="1"/>
</dbReference>
<proteinExistence type="predicted"/>
<reference evidence="4 5" key="1">
    <citation type="submission" date="2024-09" db="EMBL/GenBank/DDBJ databases">
        <authorList>
            <person name="Sun Q."/>
            <person name="Mori K."/>
        </authorList>
    </citation>
    <scope>NUCLEOTIDE SEQUENCE [LARGE SCALE GENOMIC DNA]</scope>
    <source>
        <strain evidence="4 5">JCM 4557</strain>
    </source>
</reference>
<evidence type="ECO:0000313" key="4">
    <source>
        <dbReference type="EMBL" id="MFC0844298.1"/>
    </source>
</evidence>
<dbReference type="Proteomes" id="UP001589887">
    <property type="component" value="Unassembled WGS sequence"/>
</dbReference>